<name>A0A8S5QMX3_9CAUD</name>
<sequence>MEGSVSYSNRVRGKGQERWRKRTKSSTKRG</sequence>
<dbReference type="EMBL" id="BK015698">
    <property type="protein sequence ID" value="DAE20623.1"/>
    <property type="molecule type" value="Genomic_DNA"/>
</dbReference>
<organism evidence="2">
    <name type="scientific">Siphoviridae sp. ctJ3t72</name>
    <dbReference type="NCBI Taxonomy" id="2826240"/>
    <lineage>
        <taxon>Viruses</taxon>
        <taxon>Duplodnaviria</taxon>
        <taxon>Heunggongvirae</taxon>
        <taxon>Uroviricota</taxon>
        <taxon>Caudoviricetes</taxon>
    </lineage>
</organism>
<protein>
    <submittedName>
        <fullName evidence="2">Uncharacterized protein</fullName>
    </submittedName>
</protein>
<evidence type="ECO:0000313" key="2">
    <source>
        <dbReference type="EMBL" id="DAE20623.1"/>
    </source>
</evidence>
<reference evidence="2" key="1">
    <citation type="journal article" date="2021" name="Proc. Natl. Acad. Sci. U.S.A.">
        <title>A Catalog of Tens of Thousands of Viruses from Human Metagenomes Reveals Hidden Associations with Chronic Diseases.</title>
        <authorList>
            <person name="Tisza M.J."/>
            <person name="Buck C.B."/>
        </authorList>
    </citation>
    <scope>NUCLEOTIDE SEQUENCE</scope>
    <source>
        <strain evidence="2">CtJ3t72</strain>
    </source>
</reference>
<proteinExistence type="predicted"/>
<feature type="compositionally biased region" description="Basic residues" evidence="1">
    <location>
        <begin position="19"/>
        <end position="30"/>
    </location>
</feature>
<feature type="region of interest" description="Disordered" evidence="1">
    <location>
        <begin position="1"/>
        <end position="30"/>
    </location>
</feature>
<evidence type="ECO:0000256" key="1">
    <source>
        <dbReference type="SAM" id="MobiDB-lite"/>
    </source>
</evidence>
<accession>A0A8S5QMX3</accession>